<evidence type="ECO:0000313" key="5">
    <source>
        <dbReference type="EMBL" id="MFC4352509.1"/>
    </source>
</evidence>
<evidence type="ECO:0000256" key="1">
    <source>
        <dbReference type="ARBA" id="ARBA00012528"/>
    </source>
</evidence>
<feature type="transmembrane region" description="Helical" evidence="3">
    <location>
        <begin position="242"/>
        <end position="260"/>
    </location>
</feature>
<keyword evidence="6" id="KW-1185">Reference proteome</keyword>
<keyword evidence="3" id="KW-1133">Transmembrane helix</keyword>
<evidence type="ECO:0000313" key="6">
    <source>
        <dbReference type="Proteomes" id="UP001595799"/>
    </source>
</evidence>
<dbReference type="PROSITE" id="PS50887">
    <property type="entry name" value="GGDEF"/>
    <property type="match status" value="1"/>
</dbReference>
<evidence type="ECO:0000256" key="3">
    <source>
        <dbReference type="SAM" id="Phobius"/>
    </source>
</evidence>
<dbReference type="InterPro" id="IPR000160">
    <property type="entry name" value="GGDEF_dom"/>
</dbReference>
<feature type="domain" description="GGDEF" evidence="4">
    <location>
        <begin position="333"/>
        <end position="453"/>
    </location>
</feature>
<dbReference type="PANTHER" id="PTHR45138:SF9">
    <property type="entry name" value="DIGUANYLATE CYCLASE DGCM-RELATED"/>
    <property type="match status" value="1"/>
</dbReference>
<evidence type="ECO:0000256" key="2">
    <source>
        <dbReference type="ARBA" id="ARBA00034247"/>
    </source>
</evidence>
<comment type="catalytic activity">
    <reaction evidence="2">
        <text>2 GTP = 3',3'-c-di-GMP + 2 diphosphate</text>
        <dbReference type="Rhea" id="RHEA:24898"/>
        <dbReference type="ChEBI" id="CHEBI:33019"/>
        <dbReference type="ChEBI" id="CHEBI:37565"/>
        <dbReference type="ChEBI" id="CHEBI:58805"/>
        <dbReference type="EC" id="2.7.7.65"/>
    </reaction>
</comment>
<dbReference type="EMBL" id="JBHSCW010000007">
    <property type="protein sequence ID" value="MFC4352509.1"/>
    <property type="molecule type" value="Genomic_DNA"/>
</dbReference>
<protein>
    <recommendedName>
        <fullName evidence="1">diguanylate cyclase</fullName>
        <ecNumber evidence="1">2.7.7.65</ecNumber>
    </recommendedName>
</protein>
<gene>
    <name evidence="5" type="ORF">ACFOW6_13240</name>
</gene>
<dbReference type="InterPro" id="IPR043128">
    <property type="entry name" value="Rev_trsase/Diguanyl_cyclase"/>
</dbReference>
<sequence>MALAVLYVALPYGRLAAIIYPVATVVAAAGIAAAAYRRQRLFRPVAWMLVAGALVLAAIGHGIWYWLELSGLEPFPSSADIFYLAVYPLFMAALWVLRCRSDRDDGALSDALIVGTSAAVIGWALLIAPYMNDPNLSLSQLLVSTAYPVADLILLPLVLRLVFLQQTRILAHLFLLLGMLAYLTADLLYAHGNLVGWYAPGGLTDGLWLVAYALFAAAAWHPSAALEPFVHASNVELSRRRLLVLGVTSVLVPAMILLTAERDTEIVQVGAIATIVLLLLVMHRMDGLLKETHRQSDALERLTRLDPLTGAANRRQLSKDLAREMARAERTGAPLGLAFLDLDHFKQFNDTHGHWAGDALLQDLVTAWREGMRPSDVLARFGGEEFVVVLPDTGMEAGSQAIERLRRRLPQNQTCSAGLAVFRSGESADSLIHRADQALYAAKDTGRDRLVCA</sequence>
<dbReference type="Gene3D" id="3.30.70.270">
    <property type="match status" value="1"/>
</dbReference>
<dbReference type="PANTHER" id="PTHR45138">
    <property type="entry name" value="REGULATORY COMPONENTS OF SENSORY TRANSDUCTION SYSTEM"/>
    <property type="match status" value="1"/>
</dbReference>
<dbReference type="NCBIfam" id="TIGR00254">
    <property type="entry name" value="GGDEF"/>
    <property type="match status" value="1"/>
</dbReference>
<accession>A0ABV8UN80</accession>
<dbReference type="SMART" id="SM00267">
    <property type="entry name" value="GGDEF"/>
    <property type="match status" value="1"/>
</dbReference>
<feature type="transmembrane region" description="Helical" evidence="3">
    <location>
        <begin position="137"/>
        <end position="162"/>
    </location>
</feature>
<feature type="transmembrane region" description="Helical" evidence="3">
    <location>
        <begin position="209"/>
        <end position="230"/>
    </location>
</feature>
<feature type="transmembrane region" description="Helical" evidence="3">
    <location>
        <begin position="45"/>
        <end position="66"/>
    </location>
</feature>
<dbReference type="EC" id="2.7.7.65" evidence="1"/>
<dbReference type="RefSeq" id="WP_382422860.1">
    <property type="nucleotide sequence ID" value="NZ_JBHSCW010000007.1"/>
</dbReference>
<dbReference type="Proteomes" id="UP001595799">
    <property type="component" value="Unassembled WGS sequence"/>
</dbReference>
<proteinExistence type="predicted"/>
<comment type="caution">
    <text evidence="5">The sequence shown here is derived from an EMBL/GenBank/DDBJ whole genome shotgun (WGS) entry which is preliminary data.</text>
</comment>
<feature type="transmembrane region" description="Helical" evidence="3">
    <location>
        <begin position="266"/>
        <end position="285"/>
    </location>
</feature>
<feature type="transmembrane region" description="Helical" evidence="3">
    <location>
        <begin position="169"/>
        <end position="189"/>
    </location>
</feature>
<dbReference type="CDD" id="cd01949">
    <property type="entry name" value="GGDEF"/>
    <property type="match status" value="1"/>
</dbReference>
<organism evidence="5 6">
    <name type="scientific">Fodinicurvata halophila</name>
    <dbReference type="NCBI Taxonomy" id="1419723"/>
    <lineage>
        <taxon>Bacteria</taxon>
        <taxon>Pseudomonadati</taxon>
        <taxon>Pseudomonadota</taxon>
        <taxon>Alphaproteobacteria</taxon>
        <taxon>Rhodospirillales</taxon>
        <taxon>Rhodovibrionaceae</taxon>
        <taxon>Fodinicurvata</taxon>
    </lineage>
</organism>
<keyword evidence="3" id="KW-0472">Membrane</keyword>
<dbReference type="InterPro" id="IPR050469">
    <property type="entry name" value="Diguanylate_Cyclase"/>
</dbReference>
<dbReference type="Pfam" id="PF00990">
    <property type="entry name" value="GGDEF"/>
    <property type="match status" value="1"/>
</dbReference>
<dbReference type="SUPFAM" id="SSF55073">
    <property type="entry name" value="Nucleotide cyclase"/>
    <property type="match status" value="1"/>
</dbReference>
<name>A0ABV8UN80_9PROT</name>
<reference evidence="6" key="1">
    <citation type="journal article" date="2019" name="Int. J. Syst. Evol. Microbiol.">
        <title>The Global Catalogue of Microorganisms (GCM) 10K type strain sequencing project: providing services to taxonomists for standard genome sequencing and annotation.</title>
        <authorList>
            <consortium name="The Broad Institute Genomics Platform"/>
            <consortium name="The Broad Institute Genome Sequencing Center for Infectious Disease"/>
            <person name="Wu L."/>
            <person name="Ma J."/>
        </authorList>
    </citation>
    <scope>NUCLEOTIDE SEQUENCE [LARGE SCALE GENOMIC DNA]</scope>
    <source>
        <strain evidence="6">CECT 8472</strain>
    </source>
</reference>
<feature type="transmembrane region" description="Helical" evidence="3">
    <location>
        <begin position="12"/>
        <end position="33"/>
    </location>
</feature>
<feature type="transmembrane region" description="Helical" evidence="3">
    <location>
        <begin position="81"/>
        <end position="99"/>
    </location>
</feature>
<evidence type="ECO:0000259" key="4">
    <source>
        <dbReference type="PROSITE" id="PS50887"/>
    </source>
</evidence>
<keyword evidence="3" id="KW-0812">Transmembrane</keyword>
<dbReference type="InterPro" id="IPR029787">
    <property type="entry name" value="Nucleotide_cyclase"/>
</dbReference>
<feature type="transmembrane region" description="Helical" evidence="3">
    <location>
        <begin position="111"/>
        <end position="131"/>
    </location>
</feature>